<keyword evidence="2" id="KW-1185">Reference proteome</keyword>
<dbReference type="EMBL" id="WJBH02000002">
    <property type="protein sequence ID" value="KAI9562507.1"/>
    <property type="molecule type" value="Genomic_DNA"/>
</dbReference>
<name>A0AAD5L068_9CRUS</name>
<organism evidence="1 2">
    <name type="scientific">Daphnia sinensis</name>
    <dbReference type="NCBI Taxonomy" id="1820382"/>
    <lineage>
        <taxon>Eukaryota</taxon>
        <taxon>Metazoa</taxon>
        <taxon>Ecdysozoa</taxon>
        <taxon>Arthropoda</taxon>
        <taxon>Crustacea</taxon>
        <taxon>Branchiopoda</taxon>
        <taxon>Diplostraca</taxon>
        <taxon>Cladocera</taxon>
        <taxon>Anomopoda</taxon>
        <taxon>Daphniidae</taxon>
        <taxon>Daphnia</taxon>
        <taxon>Daphnia similis group</taxon>
    </lineage>
</organism>
<reference evidence="1 2" key="1">
    <citation type="submission" date="2022-05" db="EMBL/GenBank/DDBJ databases">
        <title>A multi-omics perspective on studying reproductive biology in Daphnia sinensis.</title>
        <authorList>
            <person name="Jia J."/>
        </authorList>
    </citation>
    <scope>NUCLEOTIDE SEQUENCE [LARGE SCALE GENOMIC DNA]</scope>
    <source>
        <strain evidence="1 2">WSL</strain>
    </source>
</reference>
<dbReference type="Proteomes" id="UP000820818">
    <property type="component" value="Linkage Group LG2"/>
</dbReference>
<comment type="caution">
    <text evidence="1">The sequence shown here is derived from an EMBL/GenBank/DDBJ whole genome shotgun (WGS) entry which is preliminary data.</text>
</comment>
<proteinExistence type="predicted"/>
<evidence type="ECO:0000313" key="2">
    <source>
        <dbReference type="Proteomes" id="UP000820818"/>
    </source>
</evidence>
<sequence>MLVIVPREAYGTMLRYRWTNSGGIGRIWTIVKNRLGQFPTDINKSIFSDGGFRPFWATFDKS</sequence>
<evidence type="ECO:0000313" key="1">
    <source>
        <dbReference type="EMBL" id="KAI9562507.1"/>
    </source>
</evidence>
<dbReference type="AlphaFoldDB" id="A0AAD5L068"/>
<protein>
    <submittedName>
        <fullName evidence="1">Uncharacterized protein</fullName>
    </submittedName>
</protein>
<accession>A0AAD5L068</accession>
<gene>
    <name evidence="1" type="ORF">GHT06_009947</name>
</gene>